<dbReference type="OrthoDB" id="9788211at2"/>
<protein>
    <submittedName>
        <fullName evidence="1">TraU</fullName>
    </submittedName>
</protein>
<keyword evidence="2" id="KW-1185">Reference proteome</keyword>
<accession>A0A5A8F299</accession>
<dbReference type="RefSeq" id="WP_149266869.1">
    <property type="nucleotide sequence ID" value="NZ_VFJB01000007.1"/>
</dbReference>
<evidence type="ECO:0000313" key="1">
    <source>
        <dbReference type="EMBL" id="KAA0257488.1"/>
    </source>
</evidence>
<dbReference type="AlphaFoldDB" id="A0A5A8F299"/>
<dbReference type="Proteomes" id="UP000322876">
    <property type="component" value="Unassembled WGS sequence"/>
</dbReference>
<reference evidence="1 2" key="1">
    <citation type="submission" date="2019-06" db="EMBL/GenBank/DDBJ databases">
        <title>Genomic insights into carbon and energy metabolism of Deferribacter autotrophicus revealed new metabolic traits in the phylum Deferribacteres.</title>
        <authorList>
            <person name="Slobodkin A.I."/>
            <person name="Slobodkina G.B."/>
            <person name="Allioux M."/>
            <person name="Alain K."/>
            <person name="Jebbar M."/>
            <person name="Shadrin V."/>
            <person name="Kublanov I.V."/>
            <person name="Toshchakov S.V."/>
            <person name="Bonch-Osmolovskaya E.A."/>
        </authorList>
    </citation>
    <scope>NUCLEOTIDE SEQUENCE [LARGE SCALE GENOMIC DNA]</scope>
    <source>
        <strain evidence="1 2">SL50</strain>
    </source>
</reference>
<comment type="caution">
    <text evidence="1">The sequence shown here is derived from an EMBL/GenBank/DDBJ whole genome shotgun (WGS) entry which is preliminary data.</text>
</comment>
<name>A0A5A8F299_9BACT</name>
<sequence length="316" mass="35349">MKKIIVLTIIVSNLFFSISNKSYSAGCVPIFNPITNVDWSMFVREFRFLGICACGDPIPRIGFKIRYAEPIGLIETTQKPFFFPSLNLNLGVFSGLYKVGNQLGVSGTTVNTYYLWYPVFWVLNILSDVLCMQVDPTSIDFGYLSEVDPTWTYDELNHYLQPEKLLYANPIAQSICLADCVASTFQKPLNALYWCAGCWGGIFPDTGNAQEQGGNDITGANLIATRLIDKAHSSFLFWATSPGEAVGSEEIPDSLCQPVPFPRIIKSQYWLQPACPVMRFGYSLGTIPAYTSTFAKAPGFEDYVFVLWRKRICCLL</sequence>
<dbReference type="Pfam" id="PF06834">
    <property type="entry name" value="TraU"/>
    <property type="match status" value="1"/>
</dbReference>
<gene>
    <name evidence="1" type="ORF">FHQ18_09095</name>
</gene>
<organism evidence="1 2">
    <name type="scientific">Deferribacter autotrophicus</name>
    <dbReference type="NCBI Taxonomy" id="500465"/>
    <lineage>
        <taxon>Bacteria</taxon>
        <taxon>Pseudomonadati</taxon>
        <taxon>Deferribacterota</taxon>
        <taxon>Deferribacteres</taxon>
        <taxon>Deferribacterales</taxon>
        <taxon>Deferribacteraceae</taxon>
        <taxon>Deferribacter</taxon>
    </lineage>
</organism>
<dbReference type="EMBL" id="VFJB01000007">
    <property type="protein sequence ID" value="KAA0257488.1"/>
    <property type="molecule type" value="Genomic_DNA"/>
</dbReference>
<proteinExistence type="predicted"/>
<dbReference type="InterPro" id="IPR009649">
    <property type="entry name" value="TraU"/>
</dbReference>
<evidence type="ECO:0000313" key="2">
    <source>
        <dbReference type="Proteomes" id="UP000322876"/>
    </source>
</evidence>